<feature type="region of interest" description="Disordered" evidence="1">
    <location>
        <begin position="164"/>
        <end position="194"/>
    </location>
</feature>
<keyword evidence="2" id="KW-0732">Signal</keyword>
<reference evidence="3" key="1">
    <citation type="submission" date="2023-03" db="EMBL/GenBank/DDBJ databases">
        <title>Massive genome expansion in bonnet fungi (Mycena s.s.) driven by repeated elements and novel gene families across ecological guilds.</title>
        <authorList>
            <consortium name="Lawrence Berkeley National Laboratory"/>
            <person name="Harder C.B."/>
            <person name="Miyauchi S."/>
            <person name="Viragh M."/>
            <person name="Kuo A."/>
            <person name="Thoen E."/>
            <person name="Andreopoulos B."/>
            <person name="Lu D."/>
            <person name="Skrede I."/>
            <person name="Drula E."/>
            <person name="Henrissat B."/>
            <person name="Morin E."/>
            <person name="Kohler A."/>
            <person name="Barry K."/>
            <person name="LaButti K."/>
            <person name="Morin E."/>
            <person name="Salamov A."/>
            <person name="Lipzen A."/>
            <person name="Mereny Z."/>
            <person name="Hegedus B."/>
            <person name="Baldrian P."/>
            <person name="Stursova M."/>
            <person name="Weitz H."/>
            <person name="Taylor A."/>
            <person name="Grigoriev I.V."/>
            <person name="Nagy L.G."/>
            <person name="Martin F."/>
            <person name="Kauserud H."/>
        </authorList>
    </citation>
    <scope>NUCLEOTIDE SEQUENCE</scope>
    <source>
        <strain evidence="3">9284</strain>
    </source>
</reference>
<proteinExistence type="predicted"/>
<evidence type="ECO:0000256" key="2">
    <source>
        <dbReference type="SAM" id="SignalP"/>
    </source>
</evidence>
<organism evidence="3 4">
    <name type="scientific">Roridomyces roridus</name>
    <dbReference type="NCBI Taxonomy" id="1738132"/>
    <lineage>
        <taxon>Eukaryota</taxon>
        <taxon>Fungi</taxon>
        <taxon>Dikarya</taxon>
        <taxon>Basidiomycota</taxon>
        <taxon>Agaricomycotina</taxon>
        <taxon>Agaricomycetes</taxon>
        <taxon>Agaricomycetidae</taxon>
        <taxon>Agaricales</taxon>
        <taxon>Marasmiineae</taxon>
        <taxon>Mycenaceae</taxon>
        <taxon>Roridomyces</taxon>
    </lineage>
</organism>
<dbReference type="EMBL" id="JARKIF010000004">
    <property type="protein sequence ID" value="KAJ7642230.1"/>
    <property type="molecule type" value="Genomic_DNA"/>
</dbReference>
<sequence>MLVLVICQYCMFGSLFLVDHQMNTQILHHNPVPTDQDHPNSLKQQGISLASVQMLKHVAGHKLGKKHQRNLERHDEQTATLQDLDSAPVQPTLPPARILGPLAQALADIQKNPDPRAHQHNYVNENLGVVDWGSVDDLDTQLEQPLEAHVTAQLAQDLAKYLQESENTDNSDDDHEERSDLDSSDSESGAWKDRDIPDIRASKDHHVHPDATESPWFPWPNKETCVLDILRHIPRCSFSKKQNTAIHWAMLALGLNNLPSDRVMDDIDKALQKLCGIQSIPCSGRLNHIYYTTDPR</sequence>
<evidence type="ECO:0000313" key="3">
    <source>
        <dbReference type="EMBL" id="KAJ7642230.1"/>
    </source>
</evidence>
<dbReference type="AlphaFoldDB" id="A0AAD7FW90"/>
<evidence type="ECO:0000256" key="1">
    <source>
        <dbReference type="SAM" id="MobiDB-lite"/>
    </source>
</evidence>
<comment type="caution">
    <text evidence="3">The sequence shown here is derived from an EMBL/GenBank/DDBJ whole genome shotgun (WGS) entry which is preliminary data.</text>
</comment>
<feature type="signal peptide" evidence="2">
    <location>
        <begin position="1"/>
        <end position="15"/>
    </location>
</feature>
<gene>
    <name evidence="3" type="ORF">FB45DRAFT_1126641</name>
</gene>
<feature type="chain" id="PRO_5041925050" evidence="2">
    <location>
        <begin position="16"/>
        <end position="296"/>
    </location>
</feature>
<name>A0AAD7FW90_9AGAR</name>
<feature type="compositionally biased region" description="Acidic residues" evidence="1">
    <location>
        <begin position="166"/>
        <end position="175"/>
    </location>
</feature>
<keyword evidence="4" id="KW-1185">Reference proteome</keyword>
<accession>A0AAD7FW90</accession>
<protein>
    <submittedName>
        <fullName evidence="3">Uncharacterized protein</fullName>
    </submittedName>
</protein>
<dbReference type="Proteomes" id="UP001221142">
    <property type="component" value="Unassembled WGS sequence"/>
</dbReference>
<evidence type="ECO:0000313" key="4">
    <source>
        <dbReference type="Proteomes" id="UP001221142"/>
    </source>
</evidence>